<reference evidence="1" key="1">
    <citation type="submission" date="2023-08" db="EMBL/GenBank/DDBJ databases">
        <authorList>
            <person name="Chen Y."/>
            <person name="Shah S."/>
            <person name="Dougan E. K."/>
            <person name="Thang M."/>
            <person name="Chan C."/>
        </authorList>
    </citation>
    <scope>NUCLEOTIDE SEQUENCE</scope>
</reference>
<protein>
    <submittedName>
        <fullName evidence="1">Uncharacterized protein</fullName>
    </submittedName>
</protein>
<dbReference type="EMBL" id="CAUJNA010003618">
    <property type="protein sequence ID" value="CAJ1406169.1"/>
    <property type="molecule type" value="Genomic_DNA"/>
</dbReference>
<keyword evidence="2" id="KW-1185">Reference proteome</keyword>
<accession>A0AA36JI97</accession>
<proteinExistence type="predicted"/>
<comment type="caution">
    <text evidence="1">The sequence shown here is derived from an EMBL/GenBank/DDBJ whole genome shotgun (WGS) entry which is preliminary data.</text>
</comment>
<evidence type="ECO:0000313" key="1">
    <source>
        <dbReference type="EMBL" id="CAJ1406169.1"/>
    </source>
</evidence>
<name>A0AA36JI97_9DINO</name>
<gene>
    <name evidence="1" type="ORF">EVOR1521_LOCUS28202</name>
</gene>
<sequence length="969" mass="108144">MIALFALTLCLAGADEMIPEALDADDQCASPGCAVNALQLHVKGAPPSELSELSLKASQEWHSGYYGHAPRADISASNYKGLMANITVQQKAIMALWNRSVKLEGEVQVLVWRVQNDSGLKVQEYVALDQEAEMSTREISQGQQPREEHVKKWISYMDQEMGAVFRKLNSNGKLVAASGTLMSKNPVPLKLQNQKQTEVEALAQMDPNITMPGDHIGIGDELWRSVSETVTNIHTAQKSADNLEDHIQKINKMIVDFNEGKLIPNEDSGYSEHSLRRRFQEKDAPVVLRRYEQRRGHMSKAEMDRHAFHVAAWLVALSPDAALRTHGGLSVVSLLSQYLESLQDGRLGDRLAGMLPLVIRHVESSLGDDPQKQQLLMQIGQHMPRAAKVMRLDSHVPCNGERVCRQDCLEDNPQGGKVQRLVSRDIDIPTVVNETRSESLLNAVPPVDGCAELQPQSKAVRLMQKSIQTWKNTPLESRESYVELLEQAVEDADSANLPQILRRAVAALSPPRGKAEGESQGNDLLQTELSACRDLQARLRKIVLWCLDQLDLTDPLLAPSLDCLQAHLQKFQELLESNRLVACKKHWLRLQARCQPHLPCAANFDCKAQADSTSARDRQRDMKACEHGSKKRNRRICACPHGKEKQSCTCQSMSRNIKALDAWVERPVALEHAERIQHHARRFQEKDASVVLRRYEQRRGHMSKAEMDRHAFHVAAWLVALSPDAALRTHGGLSVVSLLSQYLESLQDGRLGDRLAGMLPLVIRHVESSLGDDPQKQQLLMQIGQHMPRAAKGGKVQRLVSRDIDIPTVVNETRSESLLNAVPPVDGCAELHPQSKAVRLMQKSIQTWKNTPLESRESYVELLEQAVEDADSANLPQILRRAVAALSPPRGKAEGESQGNDLLQTELSACRDLQARLRKIVLWCLDQLDLTDPLLAPSLDCLQAHLQKFQELLESNRLVSAAFALCCEL</sequence>
<dbReference type="Proteomes" id="UP001178507">
    <property type="component" value="Unassembled WGS sequence"/>
</dbReference>
<evidence type="ECO:0000313" key="2">
    <source>
        <dbReference type="Proteomes" id="UP001178507"/>
    </source>
</evidence>
<dbReference type="AlphaFoldDB" id="A0AA36JI97"/>
<organism evidence="1 2">
    <name type="scientific">Effrenium voratum</name>
    <dbReference type="NCBI Taxonomy" id="2562239"/>
    <lineage>
        <taxon>Eukaryota</taxon>
        <taxon>Sar</taxon>
        <taxon>Alveolata</taxon>
        <taxon>Dinophyceae</taxon>
        <taxon>Suessiales</taxon>
        <taxon>Symbiodiniaceae</taxon>
        <taxon>Effrenium</taxon>
    </lineage>
</organism>